<keyword evidence="1" id="KW-0732">Signal</keyword>
<dbReference type="InterPro" id="IPR036195">
    <property type="entry name" value="AbfB_ABD_sf"/>
</dbReference>
<evidence type="ECO:0000313" key="5">
    <source>
        <dbReference type="RefSeq" id="XP_017971758.1"/>
    </source>
</evidence>
<accession>A0AB32W0Y2</accession>
<feature type="domain" description="Non-reducing end beta-L-arabinofuranosidase-like GH127 catalytic" evidence="2">
    <location>
        <begin position="81"/>
        <end position="462"/>
    </location>
</feature>
<dbReference type="Proteomes" id="UP000694886">
    <property type="component" value="Chromosome 1"/>
</dbReference>
<dbReference type="PANTHER" id="PTHR31151:SF0">
    <property type="entry name" value="PROLINE-TRNA LIGASE (DUF1680)"/>
    <property type="match status" value="1"/>
</dbReference>
<dbReference type="InterPro" id="IPR012878">
    <property type="entry name" value="Beta-AFase-like_GH127_cat"/>
</dbReference>
<evidence type="ECO:0000259" key="3">
    <source>
        <dbReference type="Pfam" id="PF20736"/>
    </source>
</evidence>
<dbReference type="PANTHER" id="PTHR31151">
    <property type="entry name" value="PROLINE-TRNA LIGASE (DUF1680)"/>
    <property type="match status" value="1"/>
</dbReference>
<sequence>MHCQFLILVFFSLCGGAMCKVCTNHNYEIAEELRKAAASASHAQPANISSLDEFNWAKIEQKLQRLQVPRHFLKEIPLQAVRLDPKGLHGRAQQTTLEYILMLDVDRLVWSFRKTAGLPTPGQPYGGWEETTGELRGHFVGHYLSATALMWASTYDQRVQQKMTHLVDALSDCQQKLGTGYLSAFPSEQFDRVEALQNCWAPYYTIHKIMAGLLDQHTVAGNPKALKMLIWMVDYFYNRVQNVISKYSVERHYLMLNEEHGGMNELLYRLYDITRDPKHFILARLFDKPCFLGGLAVQGDDLSGYHSNTHIPIVIGSQVRYEITGDPLYEAIGSYFMDIVNSSHCYATGGTSVREFWTDPKQLATTLETQNEETCTTYNMLKVSRHLFRWTKEMAYADYLERTLTNGILSVQRGTKAGVFIYFFPLGRGVSKAISQWGWGTPFDSFWCCYGTATETFSKLGDSIYFEEEGKVPTLYIIQFVSSFLDWRSGNTGLYQMVQPVVSWDPNLRVEILFPIKGTAKQATLNIRMPFWSGSFDAKAAINGQSSDLPPPGSFLSVTKKWNAGDKLTLQLPITLRLEHIQDDRPEYASVQAILFGPYLLAGLSNGDWDIRIGKATNSPLEWITPFPQTYNSHLVSLSQGIGDSTFALSKNAHSITMLTYPQPGTNTSVNATFRIILNDPTFKGFSSIKDVIGKSVVLEPFDLPGMAVAHQGPDKNLVVLNSDTAKDSSSFHLVAGLDGNHDTVSLEADSYKGCFVINSGVNNQTLSTVKADANSTSGPSVKLTCNPALPESKNAVSFRLSKGVSEYHPISFVAKGATRNFLLQPILSIRDEHYTIYFNITA</sequence>
<evidence type="ECO:0000256" key="1">
    <source>
        <dbReference type="SAM" id="SignalP"/>
    </source>
</evidence>
<feature type="chain" id="PRO_5044313517" evidence="1">
    <location>
        <begin position="20"/>
        <end position="843"/>
    </location>
</feature>
<name>A0AB32W0Y2_THECC</name>
<dbReference type="AlphaFoldDB" id="A0AB32W0Y2"/>
<dbReference type="InterPro" id="IPR049046">
    <property type="entry name" value="Beta-AFase-like_GH127_middle"/>
</dbReference>
<dbReference type="InterPro" id="IPR008928">
    <property type="entry name" value="6-hairpin_glycosidase_sf"/>
</dbReference>
<organism evidence="4 5">
    <name type="scientific">Theobroma cacao</name>
    <name type="common">Cacao</name>
    <name type="synonym">Cocoa</name>
    <dbReference type="NCBI Taxonomy" id="3641"/>
    <lineage>
        <taxon>Eukaryota</taxon>
        <taxon>Viridiplantae</taxon>
        <taxon>Streptophyta</taxon>
        <taxon>Embryophyta</taxon>
        <taxon>Tracheophyta</taxon>
        <taxon>Spermatophyta</taxon>
        <taxon>Magnoliopsida</taxon>
        <taxon>eudicotyledons</taxon>
        <taxon>Gunneridae</taxon>
        <taxon>Pentapetalae</taxon>
        <taxon>rosids</taxon>
        <taxon>malvids</taxon>
        <taxon>Malvales</taxon>
        <taxon>Malvaceae</taxon>
        <taxon>Byttnerioideae</taxon>
        <taxon>Theobroma</taxon>
    </lineage>
</organism>
<dbReference type="Pfam" id="PF07944">
    <property type="entry name" value="Beta-AFase-like_GH127_cat"/>
    <property type="match status" value="1"/>
</dbReference>
<feature type="signal peptide" evidence="1">
    <location>
        <begin position="1"/>
        <end position="19"/>
    </location>
</feature>
<dbReference type="SUPFAM" id="SSF110221">
    <property type="entry name" value="AbfB domain"/>
    <property type="match status" value="1"/>
</dbReference>
<dbReference type="SUPFAM" id="SSF48208">
    <property type="entry name" value="Six-hairpin glycosidases"/>
    <property type="match status" value="1"/>
</dbReference>
<evidence type="ECO:0000313" key="4">
    <source>
        <dbReference type="Proteomes" id="UP000694886"/>
    </source>
</evidence>
<protein>
    <submittedName>
        <fullName evidence="5">Uncharacterized protein LOC18612115</fullName>
    </submittedName>
</protein>
<dbReference type="Gene3D" id="2.80.10.50">
    <property type="match status" value="1"/>
</dbReference>
<reference evidence="5" key="2">
    <citation type="submission" date="2025-08" db="UniProtKB">
        <authorList>
            <consortium name="RefSeq"/>
        </authorList>
    </citation>
    <scope>IDENTIFICATION</scope>
</reference>
<evidence type="ECO:0000259" key="2">
    <source>
        <dbReference type="Pfam" id="PF07944"/>
    </source>
</evidence>
<dbReference type="KEGG" id="tcc:18612115"/>
<dbReference type="Pfam" id="PF20736">
    <property type="entry name" value="Glyco_hydro127M"/>
    <property type="match status" value="1"/>
</dbReference>
<proteinExistence type="predicted"/>
<dbReference type="GeneID" id="18612115"/>
<dbReference type="GO" id="GO:0046556">
    <property type="term" value="F:alpha-L-arabinofuranosidase activity"/>
    <property type="evidence" value="ECO:0007669"/>
    <property type="project" value="InterPro"/>
</dbReference>
<feature type="domain" description="Non-reducing end beta-L-arabinofuranosidase-like GH127 middle" evidence="3">
    <location>
        <begin position="474"/>
        <end position="574"/>
    </location>
</feature>
<dbReference type="GO" id="GO:0046373">
    <property type="term" value="P:L-arabinose metabolic process"/>
    <property type="evidence" value="ECO:0007669"/>
    <property type="project" value="InterPro"/>
</dbReference>
<reference evidence="4" key="1">
    <citation type="journal article" date="1997" name="Nucleic Acids Res.">
        <title>tRNAscan-SE: a program for improved detection of transfer RNA genes in genomic sequence.</title>
        <authorList>
            <person name="Lowe T.M."/>
            <person name="Eddy S.R."/>
        </authorList>
    </citation>
    <scope>NUCLEOTIDE SEQUENCE [LARGE SCALE GENOMIC DNA]</scope>
    <source>
        <strain evidence="4">r\B97-61/B2</strain>
    </source>
</reference>
<dbReference type="RefSeq" id="XP_017971758.1">
    <property type="nucleotide sequence ID" value="XM_018116269.1"/>
</dbReference>
<gene>
    <name evidence="5" type="primary">LOC18612115</name>
</gene>
<dbReference type="Gramene" id="Tc01v2_t013360.1">
    <property type="protein sequence ID" value="Tc01v2_p013360.1"/>
    <property type="gene ID" value="Tc01v2_g013360"/>
</dbReference>